<evidence type="ECO:0000313" key="2">
    <source>
        <dbReference type="Proteomes" id="UP000557217"/>
    </source>
</evidence>
<dbReference type="RefSeq" id="WP_016837655.1">
    <property type="nucleotide sequence ID" value="NZ_JAAXPW010000048.1"/>
</dbReference>
<organism evidence="1 2">
    <name type="scientific">Ureibacillus thermosphaericus</name>
    <dbReference type="NCBI Taxonomy" id="51173"/>
    <lineage>
        <taxon>Bacteria</taxon>
        <taxon>Bacillati</taxon>
        <taxon>Bacillota</taxon>
        <taxon>Bacilli</taxon>
        <taxon>Bacillales</taxon>
        <taxon>Caryophanaceae</taxon>
        <taxon>Ureibacillus</taxon>
    </lineage>
</organism>
<protein>
    <submittedName>
        <fullName evidence="1">Uncharacterized protein</fullName>
    </submittedName>
</protein>
<dbReference type="Proteomes" id="UP000557217">
    <property type="component" value="Unassembled WGS sequence"/>
</dbReference>
<sequence length="151" mass="18688">MKQDKQVTLSLEQQHFKHVKSYYRTLAEINLCLGNIHRNIERRIQKQKYRYATEYVNQYISYTNVWNIKFVYNLENPEVALLQFFHLDYIFEHEPKNRFKSERLQLEEQRKLFSTVNPFKEEQIQLRKQQMLHFIKERSKKSTKSEKLEQK</sequence>
<dbReference type="AlphaFoldDB" id="A0A840PX05"/>
<comment type="caution">
    <text evidence="1">The sequence shown here is derived from an EMBL/GenBank/DDBJ whole genome shotgun (WGS) entry which is preliminary data.</text>
</comment>
<gene>
    <name evidence="1" type="ORF">HNR36_002820</name>
</gene>
<dbReference type="EMBL" id="JACHGZ010000051">
    <property type="protein sequence ID" value="MBB5150400.1"/>
    <property type="molecule type" value="Genomic_DNA"/>
</dbReference>
<accession>A0A840PX05</accession>
<evidence type="ECO:0000313" key="1">
    <source>
        <dbReference type="EMBL" id="MBB5150400.1"/>
    </source>
</evidence>
<reference evidence="1 2" key="1">
    <citation type="submission" date="2020-08" db="EMBL/GenBank/DDBJ databases">
        <title>Genomic Encyclopedia of Type Strains, Phase IV (KMG-IV): sequencing the most valuable type-strain genomes for metagenomic binning, comparative biology and taxonomic classification.</title>
        <authorList>
            <person name="Goeker M."/>
        </authorList>
    </citation>
    <scope>NUCLEOTIDE SEQUENCE [LARGE SCALE GENOMIC DNA]</scope>
    <source>
        <strain evidence="1 2">DSM 10633</strain>
    </source>
</reference>
<name>A0A840PX05_URETH</name>
<proteinExistence type="predicted"/>
<keyword evidence="2" id="KW-1185">Reference proteome</keyword>